<dbReference type="GeneID" id="4988276"/>
<dbReference type="InterPro" id="IPR002110">
    <property type="entry name" value="Ankyrin_rpt"/>
</dbReference>
<sequence>MSFGYGVGDFLAVVNLAKTIKERFVNAPEQFKQISEASKTLCNVLRDIENTYQQAGLNTKQKKHLDDVYRSCYHDLNELLRRLDKYQELNFGTNSLGGAYRHFWKRLKWDQARMAEMHQRIHSDIHVFSLLSTSLTRYARKHPRKANAHVFRNSQVAFATKELVDQINNTMEDKACHEILEWLTTVNYATQQEDFLKRRQDGTGKWLLGTDKFQQWINNENKNILCTGIPGAGKTILTAIVIENLEEKCQYDRSVGLAYIYCNFRRHNEQSVDDVLASLIKQLCQRMLSLPEDIKSLYAQHKKRQTRPKLDELSESLSVLLGHFSRIFIVVDALDEYSSRDEALRRLLSELFRLQSNSTVSIFATSRHSPAIQSAFEGCLQQEISAAAEDVRAYLEGHISQLSRVVLRNDELQKEIVNAITKTVNGMFLLAQLHLDSLEGKLSVTAIRRALKQLPSGTDAYNIAYEEAMERINGKTAGEKELAFQIIAWITCARKPLKITELQHGLAVEIEETEFDTENLPDVQDMEAACAGLVTVDEKSHIIRLVHHTAQEYFERTQTQWFPRAHYDMAKVCMAYLLYCLQSGAGLRTAGYPFARYSRHYWAHHFARALAKPGLARGLLLDKKKVVLCAQDLVTHLGIRKAFQLAVQVPELVTEAHLAAFFGSENALRELLEAGYALNSLDATNRSPLSWAAENGHEEATRFLIKQGLVIDHKDRWGLTPLALAANKGNPEVMSLLLSNGASPDLKGNAGRTPLMLGCQKGHDYVMDGDTMLWAAIDSQKKVVELLLEANCDPNLKDERGWTALHYAARYSHSEVIKLLLAKGADRLSTDNAGQTALFNAARYGNGFVVDLLLKQGFDPNHMDASGMTPLLLALEHKCYRTAMALIHIGICADVRSRRRGITPLICAIQEDHNRIARCLLDCGADPNLTDQKLGRPPLVWAARRGNYSMVEALLSRGVDADSQDRNGWTALLVAIALDRKETGDEALVKQILESGGYPEAHSFHVMSPVTRPTRRGYEGIVRLLLQYKANPDAANRQGWTPLMAAAAAGRGSTVRLLLDTGRVNPKRRDKYGRDAALHARRHGHNQIALLLSRQMDETNMTINEVVCTAGQPENAPLIVCRATGTQESGKSPVSL</sequence>
<evidence type="ECO:0008006" key="7">
    <source>
        <dbReference type="Google" id="ProtNLM"/>
    </source>
</evidence>
<feature type="repeat" description="ANK" evidence="3">
    <location>
        <begin position="900"/>
        <end position="932"/>
    </location>
</feature>
<dbReference type="AlphaFoldDB" id="A0AAJ8BUR0"/>
<feature type="repeat" description="ANK" evidence="3">
    <location>
        <begin position="934"/>
        <end position="966"/>
    </location>
</feature>
<feature type="repeat" description="ANK" evidence="3">
    <location>
        <begin position="833"/>
        <end position="865"/>
    </location>
</feature>
<feature type="domain" description="GPI inositol-deacylase winged helix" evidence="4">
    <location>
        <begin position="477"/>
        <end position="554"/>
    </location>
</feature>
<name>A0AAJ8BUR0_ASPNG</name>
<feature type="repeat" description="ANK" evidence="3">
    <location>
        <begin position="717"/>
        <end position="749"/>
    </location>
</feature>
<dbReference type="RefSeq" id="XP_059602625.1">
    <property type="nucleotide sequence ID" value="XM_059744777.1"/>
</dbReference>
<dbReference type="Gene3D" id="1.25.40.20">
    <property type="entry name" value="Ankyrin repeat-containing domain"/>
    <property type="match status" value="5"/>
</dbReference>
<dbReference type="InterPro" id="IPR036770">
    <property type="entry name" value="Ankyrin_rpt-contain_sf"/>
</dbReference>
<protein>
    <recommendedName>
        <fullName evidence="7">NACHT domain-containing protein</fullName>
    </recommendedName>
</protein>
<dbReference type="PROSITE" id="PS50297">
    <property type="entry name" value="ANK_REP_REGION"/>
    <property type="match status" value="7"/>
</dbReference>
<reference evidence="6" key="2">
    <citation type="submission" date="2025-08" db="UniProtKB">
        <authorList>
            <consortium name="RefSeq"/>
        </authorList>
    </citation>
    <scope>IDENTIFICATION</scope>
</reference>
<feature type="repeat" description="ANK" evidence="3">
    <location>
        <begin position="684"/>
        <end position="716"/>
    </location>
</feature>
<dbReference type="SUPFAM" id="SSF48403">
    <property type="entry name" value="Ankyrin repeat"/>
    <property type="match status" value="2"/>
</dbReference>
<dbReference type="Pfam" id="PF12796">
    <property type="entry name" value="Ank_2"/>
    <property type="match status" value="4"/>
</dbReference>
<dbReference type="PRINTS" id="PR01415">
    <property type="entry name" value="ANKYRIN"/>
</dbReference>
<dbReference type="PANTHER" id="PTHR24198">
    <property type="entry name" value="ANKYRIN REPEAT AND PROTEIN KINASE DOMAIN-CONTAINING PROTEIN"/>
    <property type="match status" value="1"/>
</dbReference>
<gene>
    <name evidence="6" type="ORF">An15g06750</name>
</gene>
<keyword evidence="2 3" id="KW-0040">ANK repeat</keyword>
<evidence type="ECO:0000256" key="3">
    <source>
        <dbReference type="PROSITE-ProRule" id="PRU00023"/>
    </source>
</evidence>
<feature type="domain" description="Nephrocystin 3-like N-terminal" evidence="5">
    <location>
        <begin position="202"/>
        <end position="367"/>
    </location>
</feature>
<dbReference type="Pfam" id="PF24883">
    <property type="entry name" value="NPHP3_N"/>
    <property type="match status" value="1"/>
</dbReference>
<organism evidence="6">
    <name type="scientific">Aspergillus niger</name>
    <dbReference type="NCBI Taxonomy" id="5061"/>
    <lineage>
        <taxon>Eukaryota</taxon>
        <taxon>Fungi</taxon>
        <taxon>Dikarya</taxon>
        <taxon>Ascomycota</taxon>
        <taxon>Pezizomycotina</taxon>
        <taxon>Eurotiomycetes</taxon>
        <taxon>Eurotiomycetidae</taxon>
        <taxon>Eurotiales</taxon>
        <taxon>Aspergillaceae</taxon>
        <taxon>Aspergillus</taxon>
        <taxon>Aspergillus subgen. Circumdati</taxon>
    </lineage>
</organism>
<keyword evidence="1" id="KW-0677">Repeat</keyword>
<feature type="repeat" description="ANK" evidence="3">
    <location>
        <begin position="1038"/>
        <end position="1062"/>
    </location>
</feature>
<evidence type="ECO:0000259" key="4">
    <source>
        <dbReference type="Pfam" id="PF22939"/>
    </source>
</evidence>
<feature type="repeat" description="ANK" evidence="3">
    <location>
        <begin position="800"/>
        <end position="832"/>
    </location>
</feature>
<evidence type="ECO:0000313" key="6">
    <source>
        <dbReference type="RefSeq" id="XP_059602625.1"/>
    </source>
</evidence>
<evidence type="ECO:0000259" key="5">
    <source>
        <dbReference type="Pfam" id="PF24883"/>
    </source>
</evidence>
<dbReference type="InterPro" id="IPR054471">
    <property type="entry name" value="GPIID_WHD"/>
</dbReference>
<proteinExistence type="predicted"/>
<dbReference type="InterPro" id="IPR056884">
    <property type="entry name" value="NPHP3-like_N"/>
</dbReference>
<reference evidence="6" key="1">
    <citation type="submission" date="2025-02" db="EMBL/GenBank/DDBJ databases">
        <authorList>
            <consortium name="NCBI Genome Project"/>
        </authorList>
    </citation>
    <scope>NUCLEOTIDE SEQUENCE</scope>
</reference>
<dbReference type="PROSITE" id="PS50088">
    <property type="entry name" value="ANK_REPEAT"/>
    <property type="match status" value="7"/>
</dbReference>
<dbReference type="Pfam" id="PF22939">
    <property type="entry name" value="WHD_GPIID"/>
    <property type="match status" value="1"/>
</dbReference>
<dbReference type="InterPro" id="IPR027417">
    <property type="entry name" value="P-loop_NTPase"/>
</dbReference>
<dbReference type="SMART" id="SM00248">
    <property type="entry name" value="ANK"/>
    <property type="match status" value="13"/>
</dbReference>
<evidence type="ECO:0000256" key="1">
    <source>
        <dbReference type="ARBA" id="ARBA00022737"/>
    </source>
</evidence>
<accession>A0AAJ8BUR0</accession>
<dbReference type="SUPFAM" id="SSF52540">
    <property type="entry name" value="P-loop containing nucleoside triphosphate hydrolases"/>
    <property type="match status" value="1"/>
</dbReference>
<dbReference type="PANTHER" id="PTHR24198:SF165">
    <property type="entry name" value="ANKYRIN REPEAT-CONTAINING PROTEIN-RELATED"/>
    <property type="match status" value="1"/>
</dbReference>
<evidence type="ECO:0000256" key="2">
    <source>
        <dbReference type="ARBA" id="ARBA00023043"/>
    </source>
</evidence>
<dbReference type="KEGG" id="ang:An15g06750"/>
<dbReference type="Gene3D" id="3.40.50.300">
    <property type="entry name" value="P-loop containing nucleotide triphosphate hydrolases"/>
    <property type="match status" value="1"/>
</dbReference>